<evidence type="ECO:0000256" key="2">
    <source>
        <dbReference type="ARBA" id="ARBA00006653"/>
    </source>
</evidence>
<accession>A0A7L2CAE4</accession>
<dbReference type="EMBL" id="VWYE01025635">
    <property type="protein sequence ID" value="NXQ34987.1"/>
    <property type="molecule type" value="Genomic_DNA"/>
</dbReference>
<dbReference type="GO" id="GO:0000139">
    <property type="term" value="C:Golgi membrane"/>
    <property type="evidence" value="ECO:0007669"/>
    <property type="project" value="UniProtKB-SubCell"/>
</dbReference>
<reference evidence="8 9" key="1">
    <citation type="submission" date="2019-09" db="EMBL/GenBank/DDBJ databases">
        <title>Bird 10,000 Genomes (B10K) Project - Family phase.</title>
        <authorList>
            <person name="Zhang G."/>
        </authorList>
    </citation>
    <scope>NUCLEOTIDE SEQUENCE [LARGE SCALE GENOMIC DNA]</scope>
    <source>
        <strain evidence="8">B10K-DU-001-15</strain>
        <tissue evidence="8">Muscle</tissue>
    </source>
</reference>
<dbReference type="PANTHER" id="PTHR31658:SF0">
    <property type="entry name" value="CONSERVED OLIGOMERIC GOLGI COMPLEX SUBUNIT 1"/>
    <property type="match status" value="1"/>
</dbReference>
<keyword evidence="6" id="KW-0333">Golgi apparatus</keyword>
<dbReference type="GO" id="GO:0017119">
    <property type="term" value="C:Golgi transport complex"/>
    <property type="evidence" value="ECO:0007669"/>
    <property type="project" value="InterPro"/>
</dbReference>
<protein>
    <recommendedName>
        <fullName evidence="3">Conserved oligomeric Golgi complex subunit 1</fullName>
    </recommendedName>
</protein>
<evidence type="ECO:0000256" key="4">
    <source>
        <dbReference type="ARBA" id="ARBA00022448"/>
    </source>
</evidence>
<sequence>TPVCPLQVRPAAQQSFYGAAAQLKLLLEVPEQVWGAVEGGRYLPAARLHLLGAHLRRQLQLDTPRARSSPVLARFPILLRQVAAASHLRSTILQESKALLRCPTGSDQAVAEALCAIMLLEDSSPRQALADFLLARKLAIQQLLNQPHHGAGIKAQVCSLMELLTTTLYQAHALFYTVPEGMAPDPALPCGLLFSTLQSTTGQNPAGRGGVLEEDLKLSSWFKYLPESVVEFQPALRTLAHPISQEHLRETLQQWINMCSEDIRTGVRALLVYVKSMKGLAGIRDAVWELLSSESSSHSWEAVCRPLLDRPVSFWEELLQQLFLDRLQTLTQEGFDSISSSSKQLLAVALQELEGKGSGGALSKQIQLEHNVALFLWSESPGDLPGDAAWVSVGQRGPFCRSGLAMKAQALTPCVQSFCSTLDSKLKAMLEDVLSYLPRDDPVPKETPHSAFDRFADAGTVQGLLRERCISCIQHLLGCIQEQLQSAQSQLEPAGDAKLNAVLFMGRLCQALPELCPHLQRCVLGQAGGAEPREPRSAKKLGKGKAQEVSPELAKWQGVKAELLQQSLLAYQLWSSAVTKGLVQGFTRALLLDTAGSVLATATNWDEIEIQEETESGSSVTSKIRLPVQPSWHVQCLLFSLCQEVNRVGGHTLPKVTLQELLRSCMVEVQAAYEQLLQQKQEKRPDSFPLTQSRALQLLYDLRYLNIILTAKSEDTKPSRIKQDSGIDKVIDFLEAHIDPFDLDVFTPHLNSNLNRLVQRTSVLFGLLTGTENQYTSRGGAPSSQELHNILPLASSQIRFGLLPLSMSSSRKSKAAARSTERVQVGAAAAVLPREEEAARPGSLFRQLLSDDEDAAAPSLFKLGWLSGMAK</sequence>
<gene>
    <name evidence="8" type="primary">Cog1</name>
    <name evidence="8" type="ORF">ALACHE_R05345</name>
</gene>
<feature type="non-terminal residue" evidence="8">
    <location>
        <position position="1"/>
    </location>
</feature>
<evidence type="ECO:0000256" key="6">
    <source>
        <dbReference type="ARBA" id="ARBA00023034"/>
    </source>
</evidence>
<comment type="caution">
    <text evidence="8">The sequence shown here is derived from an EMBL/GenBank/DDBJ whole genome shotgun (WGS) entry which is preliminary data.</text>
</comment>
<dbReference type="AlphaFoldDB" id="A0A7L2CAE4"/>
<dbReference type="Proteomes" id="UP000571582">
    <property type="component" value="Unassembled WGS sequence"/>
</dbReference>
<name>A0A7L2CAE4_9PASS</name>
<evidence type="ECO:0000256" key="1">
    <source>
        <dbReference type="ARBA" id="ARBA00004395"/>
    </source>
</evidence>
<keyword evidence="5" id="KW-0653">Protein transport</keyword>
<proteinExistence type="inferred from homology"/>
<feature type="non-terminal residue" evidence="8">
    <location>
        <position position="871"/>
    </location>
</feature>
<comment type="subcellular location">
    <subcellularLocation>
        <location evidence="1">Golgi apparatus membrane</location>
        <topology evidence="1">Peripheral membrane protein</topology>
    </subcellularLocation>
</comment>
<keyword evidence="4" id="KW-0813">Transport</keyword>
<dbReference type="InterPro" id="IPR033370">
    <property type="entry name" value="COG1"/>
</dbReference>
<evidence type="ECO:0000313" key="8">
    <source>
        <dbReference type="EMBL" id="NXQ34987.1"/>
    </source>
</evidence>
<organism evidence="8 9">
    <name type="scientific">Alaudala cheleensis</name>
    <name type="common">Asian short-toed lark</name>
    <dbReference type="NCBI Taxonomy" id="670337"/>
    <lineage>
        <taxon>Eukaryota</taxon>
        <taxon>Metazoa</taxon>
        <taxon>Chordata</taxon>
        <taxon>Craniata</taxon>
        <taxon>Vertebrata</taxon>
        <taxon>Euteleostomi</taxon>
        <taxon>Archelosauria</taxon>
        <taxon>Archosauria</taxon>
        <taxon>Dinosauria</taxon>
        <taxon>Saurischia</taxon>
        <taxon>Theropoda</taxon>
        <taxon>Coelurosauria</taxon>
        <taxon>Aves</taxon>
        <taxon>Neognathae</taxon>
        <taxon>Neoaves</taxon>
        <taxon>Telluraves</taxon>
        <taxon>Australaves</taxon>
        <taxon>Passeriformes</taxon>
        <taxon>Sylvioidea</taxon>
        <taxon>Alaudidae</taxon>
        <taxon>Alaudala</taxon>
    </lineage>
</organism>
<evidence type="ECO:0000256" key="5">
    <source>
        <dbReference type="ARBA" id="ARBA00022927"/>
    </source>
</evidence>
<dbReference type="GO" id="GO:0015031">
    <property type="term" value="P:protein transport"/>
    <property type="evidence" value="ECO:0007669"/>
    <property type="project" value="UniProtKB-KW"/>
</dbReference>
<evidence type="ECO:0000256" key="3">
    <source>
        <dbReference type="ARBA" id="ARBA00020978"/>
    </source>
</evidence>
<keyword evidence="9" id="KW-1185">Reference proteome</keyword>
<dbReference type="PANTHER" id="PTHR31658">
    <property type="entry name" value="CONSERVED OLIGOMERIC GOLGI COMPLEX SUBUNIT 1"/>
    <property type="match status" value="1"/>
</dbReference>
<evidence type="ECO:0000256" key="7">
    <source>
        <dbReference type="ARBA" id="ARBA00023136"/>
    </source>
</evidence>
<evidence type="ECO:0000313" key="9">
    <source>
        <dbReference type="Proteomes" id="UP000571582"/>
    </source>
</evidence>
<dbReference type="GO" id="GO:0006891">
    <property type="term" value="P:intra-Golgi vesicle-mediated transport"/>
    <property type="evidence" value="ECO:0007669"/>
    <property type="project" value="InterPro"/>
</dbReference>
<keyword evidence="7" id="KW-0472">Membrane</keyword>
<comment type="similarity">
    <text evidence="2">Belongs to the COG1 family.</text>
</comment>